<accession>A0A2S7U639</accession>
<sequence>MTPAQLKTDTLTAIAMYQRKHGLLTAAEVKERRKALKMSQPRFCVLAKGVEEASLKRLEAGQRVQNESTDVAIRTALDTLEAQQKSFEVICFAAAKVELRSQSWGKSPALKSVGLAAGLILTATNPLTMPIRHKFESDGCLSTQHSDCMNFDMEAQSC</sequence>
<evidence type="ECO:0000313" key="1">
    <source>
        <dbReference type="EMBL" id="PQJ29653.1"/>
    </source>
</evidence>
<dbReference type="AlphaFoldDB" id="A0A2S7U639"/>
<dbReference type="RefSeq" id="WP_105044161.1">
    <property type="nucleotide sequence ID" value="NZ_MQWA01000001.1"/>
</dbReference>
<dbReference type="GO" id="GO:0003677">
    <property type="term" value="F:DNA binding"/>
    <property type="evidence" value="ECO:0007669"/>
    <property type="project" value="InterPro"/>
</dbReference>
<organism evidence="1 2">
    <name type="scientific">Rubritalea profundi</name>
    <dbReference type="NCBI Taxonomy" id="1658618"/>
    <lineage>
        <taxon>Bacteria</taxon>
        <taxon>Pseudomonadati</taxon>
        <taxon>Verrucomicrobiota</taxon>
        <taxon>Verrucomicrobiia</taxon>
        <taxon>Verrucomicrobiales</taxon>
        <taxon>Rubritaleaceae</taxon>
        <taxon>Rubritalea</taxon>
    </lineage>
</organism>
<name>A0A2S7U639_9BACT</name>
<comment type="caution">
    <text evidence="1">The sequence shown here is derived from an EMBL/GenBank/DDBJ whole genome shotgun (WGS) entry which is preliminary data.</text>
</comment>
<dbReference type="Gene3D" id="1.10.260.40">
    <property type="entry name" value="lambda repressor-like DNA-binding domains"/>
    <property type="match status" value="1"/>
</dbReference>
<protein>
    <submittedName>
        <fullName evidence="1">Uncharacterized protein</fullName>
    </submittedName>
</protein>
<proteinExistence type="predicted"/>
<evidence type="ECO:0000313" key="2">
    <source>
        <dbReference type="Proteomes" id="UP000239907"/>
    </source>
</evidence>
<keyword evidence="2" id="KW-1185">Reference proteome</keyword>
<dbReference type="Proteomes" id="UP000239907">
    <property type="component" value="Unassembled WGS sequence"/>
</dbReference>
<reference evidence="1 2" key="1">
    <citation type="submission" date="2016-12" db="EMBL/GenBank/DDBJ databases">
        <title>Study of bacterial adaptation to deep sea.</title>
        <authorList>
            <person name="Song J."/>
            <person name="Yoshizawa S."/>
            <person name="Kogure K."/>
        </authorList>
    </citation>
    <scope>NUCLEOTIDE SEQUENCE [LARGE SCALE GENOMIC DNA]</scope>
    <source>
        <strain evidence="1 2">SAORIC-165</strain>
    </source>
</reference>
<gene>
    <name evidence="1" type="ORF">BSZ32_14915</name>
</gene>
<dbReference type="EMBL" id="MQWA01000001">
    <property type="protein sequence ID" value="PQJ29653.1"/>
    <property type="molecule type" value="Genomic_DNA"/>
</dbReference>
<dbReference type="InterPro" id="IPR010982">
    <property type="entry name" value="Lambda_DNA-bd_dom_sf"/>
</dbReference>